<dbReference type="GO" id="GO:0042910">
    <property type="term" value="F:xenobiotic transmembrane transporter activity"/>
    <property type="evidence" value="ECO:0007669"/>
    <property type="project" value="InterPro"/>
</dbReference>
<dbReference type="NCBIfam" id="TIGR00797">
    <property type="entry name" value="matE"/>
    <property type="match status" value="1"/>
</dbReference>
<feature type="region of interest" description="Disordered" evidence="7">
    <location>
        <begin position="1"/>
        <end position="62"/>
    </location>
</feature>
<gene>
    <name evidence="8" type="ORF">CHLNCDRAFT_140379</name>
</gene>
<proteinExistence type="inferred from homology"/>
<evidence type="ECO:0000256" key="3">
    <source>
        <dbReference type="ARBA" id="ARBA00022692"/>
    </source>
</evidence>
<dbReference type="Proteomes" id="UP000008141">
    <property type="component" value="Unassembled WGS sequence"/>
</dbReference>
<dbReference type="AlphaFoldDB" id="E1Z6W7"/>
<dbReference type="GeneID" id="17358383"/>
<name>E1Z6W7_CHLVA</name>
<dbReference type="EMBL" id="GL433837">
    <property type="protein sequence ID" value="EFN58423.1"/>
    <property type="molecule type" value="Genomic_DNA"/>
</dbReference>
<dbReference type="PANTHER" id="PTHR42893">
    <property type="entry name" value="PROTEIN DETOXIFICATION 44, CHLOROPLASTIC-RELATED"/>
    <property type="match status" value="1"/>
</dbReference>
<keyword evidence="5 6" id="KW-0472">Membrane</keyword>
<feature type="transmembrane region" description="Helical" evidence="6">
    <location>
        <begin position="402"/>
        <end position="425"/>
    </location>
</feature>
<dbReference type="PANTHER" id="PTHR42893:SF46">
    <property type="entry name" value="PROTEIN DETOXIFICATION 44, CHLOROPLASTIC"/>
    <property type="match status" value="1"/>
</dbReference>
<evidence type="ECO:0000313" key="9">
    <source>
        <dbReference type="Proteomes" id="UP000008141"/>
    </source>
</evidence>
<dbReference type="InParanoid" id="E1Z6W7"/>
<feature type="transmembrane region" description="Helical" evidence="6">
    <location>
        <begin position="477"/>
        <end position="498"/>
    </location>
</feature>
<comment type="subcellular location">
    <subcellularLocation>
        <location evidence="1">Membrane</location>
        <topology evidence="1">Multi-pass membrane protein</topology>
    </subcellularLocation>
</comment>
<feature type="transmembrane region" description="Helical" evidence="6">
    <location>
        <begin position="196"/>
        <end position="216"/>
    </location>
</feature>
<keyword evidence="3 6" id="KW-0812">Transmembrane</keyword>
<dbReference type="FunCoup" id="E1Z6W7">
    <property type="interactions" value="455"/>
</dbReference>
<dbReference type="KEGG" id="cvr:CHLNCDRAFT_140379"/>
<reference evidence="8 9" key="1">
    <citation type="journal article" date="2010" name="Plant Cell">
        <title>The Chlorella variabilis NC64A genome reveals adaptation to photosymbiosis, coevolution with viruses, and cryptic sex.</title>
        <authorList>
            <person name="Blanc G."/>
            <person name="Duncan G."/>
            <person name="Agarkova I."/>
            <person name="Borodovsky M."/>
            <person name="Gurnon J."/>
            <person name="Kuo A."/>
            <person name="Lindquist E."/>
            <person name="Lucas S."/>
            <person name="Pangilinan J."/>
            <person name="Polle J."/>
            <person name="Salamov A."/>
            <person name="Terry A."/>
            <person name="Yamada T."/>
            <person name="Dunigan D.D."/>
            <person name="Grigoriev I.V."/>
            <person name="Claverie J.M."/>
            <person name="Van Etten J.L."/>
        </authorList>
    </citation>
    <scope>NUCLEOTIDE SEQUENCE [LARGE SCALE GENOMIC DNA]</scope>
    <source>
        <strain evidence="8 9">NC64A</strain>
    </source>
</reference>
<dbReference type="GO" id="GO:0016020">
    <property type="term" value="C:membrane"/>
    <property type="evidence" value="ECO:0007669"/>
    <property type="project" value="UniProtKB-SubCell"/>
</dbReference>
<evidence type="ECO:0000313" key="8">
    <source>
        <dbReference type="EMBL" id="EFN58423.1"/>
    </source>
</evidence>
<dbReference type="Pfam" id="PF01554">
    <property type="entry name" value="MatE"/>
    <property type="match status" value="2"/>
</dbReference>
<protein>
    <recommendedName>
        <fullName evidence="6">Protein DETOXIFICATION</fullName>
    </recommendedName>
    <alternativeName>
        <fullName evidence="6">Multidrug and toxic compound extrusion protein</fullName>
    </alternativeName>
</protein>
<dbReference type="STRING" id="554065.E1Z6W7"/>
<keyword evidence="4 6" id="KW-1133">Transmembrane helix</keyword>
<keyword evidence="9" id="KW-1185">Reference proteome</keyword>
<dbReference type="InterPro" id="IPR002528">
    <property type="entry name" value="MATE_fam"/>
</dbReference>
<evidence type="ECO:0000256" key="4">
    <source>
        <dbReference type="ARBA" id="ARBA00022989"/>
    </source>
</evidence>
<evidence type="ECO:0000256" key="5">
    <source>
        <dbReference type="ARBA" id="ARBA00023136"/>
    </source>
</evidence>
<feature type="compositionally biased region" description="Low complexity" evidence="7">
    <location>
        <begin position="35"/>
        <end position="62"/>
    </location>
</feature>
<organism evidence="9">
    <name type="scientific">Chlorella variabilis</name>
    <name type="common">Green alga</name>
    <dbReference type="NCBI Taxonomy" id="554065"/>
    <lineage>
        <taxon>Eukaryota</taxon>
        <taxon>Viridiplantae</taxon>
        <taxon>Chlorophyta</taxon>
        <taxon>core chlorophytes</taxon>
        <taxon>Trebouxiophyceae</taxon>
        <taxon>Chlorellales</taxon>
        <taxon>Chlorellaceae</taxon>
        <taxon>Chlorella clade</taxon>
        <taxon>Chlorella</taxon>
    </lineage>
</organism>
<evidence type="ECO:0000256" key="2">
    <source>
        <dbReference type="ARBA" id="ARBA00010199"/>
    </source>
</evidence>
<evidence type="ECO:0000256" key="1">
    <source>
        <dbReference type="ARBA" id="ARBA00004141"/>
    </source>
</evidence>
<accession>E1Z6W7</accession>
<dbReference type="eggNOG" id="KOG1347">
    <property type="taxonomic scope" value="Eukaryota"/>
</dbReference>
<dbReference type="OrthoDB" id="2126698at2759"/>
<comment type="similarity">
    <text evidence="2 6">Belongs to the multi antimicrobial extrusion (MATE) (TC 2.A.66.1) family.</text>
</comment>
<feature type="transmembrane region" description="Helical" evidence="6">
    <location>
        <begin position="228"/>
        <end position="251"/>
    </location>
</feature>
<sequence>MRRRGRARSSAEPASARSDDTSEAGGSAGEGAGSGASAAAAAAGDDAAPAAHKQAGAHPAPHPGIEAEILAITLPTLATLAADPLASLVSTGFVGRLGAVPLAAAGVALSVYNSATKLLNMPLLAVTTSSVAQAMGAEAGGEQAGGGRGALAGAVSAALALALATGLAQAALLAAFGGRGLALWGAPAGRPLHPDAAAYLGIRALAAPATVLMLVLQGCFRGLGDTRVPLVATLLANGLNVLLEPLLIFGAGWGVRGAAAAVGLSQAAAVAVLLAMLRRRVPLRLAGGASLAHSLRSLGSTGLLALRTLGVMGVYSLATSLAARTQPAHAAAHQIAFQARRALAVAAQTLLARCVAAGQRQAGRTVARRTLQAAAALGGLLAALLAAGQAPIARLFTSDPAVLAALACIFPAVVASQPLNSLAFCMDGILYGMPGGFAYAAAAMMAACLPAGAVMLAGSRLAARLPLPAAFDAQLAAVWAGLATLMALRFLTLFIPLLRRSPPFDKLGG</sequence>
<feature type="transmembrane region" description="Helical" evidence="6">
    <location>
        <begin position="437"/>
        <end position="457"/>
    </location>
</feature>
<evidence type="ECO:0000256" key="6">
    <source>
        <dbReference type="RuleBase" id="RU004914"/>
    </source>
</evidence>
<feature type="transmembrane region" description="Helical" evidence="6">
    <location>
        <begin position="257"/>
        <end position="277"/>
    </location>
</feature>
<dbReference type="OMA" id="SFPFAHR"/>
<feature type="transmembrane region" description="Helical" evidence="6">
    <location>
        <begin position="370"/>
        <end position="390"/>
    </location>
</feature>
<dbReference type="GO" id="GO:0015297">
    <property type="term" value="F:antiporter activity"/>
    <property type="evidence" value="ECO:0007669"/>
    <property type="project" value="InterPro"/>
</dbReference>
<dbReference type="InterPro" id="IPR044644">
    <property type="entry name" value="DinF-like"/>
</dbReference>
<evidence type="ECO:0000256" key="7">
    <source>
        <dbReference type="SAM" id="MobiDB-lite"/>
    </source>
</evidence>
<dbReference type="RefSeq" id="XP_005850525.1">
    <property type="nucleotide sequence ID" value="XM_005850463.1"/>
</dbReference>
<feature type="transmembrane region" description="Helical" evidence="6">
    <location>
        <begin position="151"/>
        <end position="176"/>
    </location>
</feature>
<comment type="caution">
    <text evidence="6">Lacks conserved residue(s) required for the propagation of feature annotation.</text>
</comment>